<organism evidence="1 2">
    <name type="scientific">Setomelanomma holmii</name>
    <dbReference type="NCBI Taxonomy" id="210430"/>
    <lineage>
        <taxon>Eukaryota</taxon>
        <taxon>Fungi</taxon>
        <taxon>Dikarya</taxon>
        <taxon>Ascomycota</taxon>
        <taxon>Pezizomycotina</taxon>
        <taxon>Dothideomycetes</taxon>
        <taxon>Pleosporomycetidae</taxon>
        <taxon>Pleosporales</taxon>
        <taxon>Pleosporineae</taxon>
        <taxon>Phaeosphaeriaceae</taxon>
        <taxon>Setomelanomma</taxon>
    </lineage>
</organism>
<accession>A0A9P4LN30</accession>
<protein>
    <recommendedName>
        <fullName evidence="3">ABM domain-containing protein</fullName>
    </recommendedName>
</protein>
<gene>
    <name evidence="1" type="ORF">EK21DRAFT_65875</name>
</gene>
<name>A0A9P4LN30_9PLEO</name>
<dbReference type="EMBL" id="ML978191">
    <property type="protein sequence ID" value="KAF2030287.1"/>
    <property type="molecule type" value="Genomic_DNA"/>
</dbReference>
<evidence type="ECO:0000313" key="2">
    <source>
        <dbReference type="Proteomes" id="UP000799777"/>
    </source>
</evidence>
<comment type="caution">
    <text evidence="1">The sequence shown here is derived from an EMBL/GenBank/DDBJ whole genome shotgun (WGS) entry which is preliminary data.</text>
</comment>
<proteinExistence type="predicted"/>
<keyword evidence="2" id="KW-1185">Reference proteome</keyword>
<dbReference type="AlphaFoldDB" id="A0A9P4LN30"/>
<evidence type="ECO:0008006" key="3">
    <source>
        <dbReference type="Google" id="ProtNLM"/>
    </source>
</evidence>
<reference evidence="1" key="1">
    <citation type="journal article" date="2020" name="Stud. Mycol.">
        <title>101 Dothideomycetes genomes: a test case for predicting lifestyles and emergence of pathogens.</title>
        <authorList>
            <person name="Haridas S."/>
            <person name="Albert R."/>
            <person name="Binder M."/>
            <person name="Bloem J."/>
            <person name="Labutti K."/>
            <person name="Salamov A."/>
            <person name="Andreopoulos B."/>
            <person name="Baker S."/>
            <person name="Barry K."/>
            <person name="Bills G."/>
            <person name="Bluhm B."/>
            <person name="Cannon C."/>
            <person name="Castanera R."/>
            <person name="Culley D."/>
            <person name="Daum C."/>
            <person name="Ezra D."/>
            <person name="Gonzalez J."/>
            <person name="Henrissat B."/>
            <person name="Kuo A."/>
            <person name="Liang C."/>
            <person name="Lipzen A."/>
            <person name="Lutzoni F."/>
            <person name="Magnuson J."/>
            <person name="Mondo S."/>
            <person name="Nolan M."/>
            <person name="Ohm R."/>
            <person name="Pangilinan J."/>
            <person name="Park H.-J."/>
            <person name="Ramirez L."/>
            <person name="Alfaro M."/>
            <person name="Sun H."/>
            <person name="Tritt A."/>
            <person name="Yoshinaga Y."/>
            <person name="Zwiers L.-H."/>
            <person name="Turgeon B."/>
            <person name="Goodwin S."/>
            <person name="Spatafora J."/>
            <person name="Crous P."/>
            <person name="Grigoriev I."/>
        </authorList>
    </citation>
    <scope>NUCLEOTIDE SEQUENCE</scope>
    <source>
        <strain evidence="1">CBS 110217</strain>
    </source>
</reference>
<evidence type="ECO:0000313" key="1">
    <source>
        <dbReference type="EMBL" id="KAF2030287.1"/>
    </source>
</evidence>
<sequence length="232" mass="26481">MDDFYLFANCNFVPDKYGDWQAAYDNHATYVHASEPTTKSYYFGIPIDYAYDFSKTTSMFAFEVYGTREDLYTTHLTSHAMQAFLTLIPLASTTGLDLNHYRHISGFLDSSHSHTTAEIMQDIRVICISPASQSLLLNSLKTLVDSIEPSTETLTYMAFASLDDDVGVRIYGRWKTREDMERFIRRADVNAFWMGNKEHVRAMEQRLYVPNGKGWLHRGSGYAGEKGSQAKI</sequence>
<dbReference type="Gene3D" id="3.30.70.100">
    <property type="match status" value="1"/>
</dbReference>
<dbReference type="Proteomes" id="UP000799777">
    <property type="component" value="Unassembled WGS sequence"/>
</dbReference>
<dbReference type="OrthoDB" id="5328688at2759"/>